<proteinExistence type="predicted"/>
<protein>
    <submittedName>
        <fullName evidence="1">Uncharacterized protein</fullName>
    </submittedName>
</protein>
<evidence type="ECO:0000313" key="2">
    <source>
        <dbReference type="Proteomes" id="UP000775213"/>
    </source>
</evidence>
<accession>A0AAV7GSK7</accession>
<comment type="caution">
    <text evidence="1">The sequence shown here is derived from an EMBL/GenBank/DDBJ whole genome shotgun (WGS) entry which is preliminary data.</text>
</comment>
<name>A0AAV7GSK7_DENCH</name>
<dbReference type="EMBL" id="JAGFBR010000011">
    <property type="protein sequence ID" value="KAH0458991.1"/>
    <property type="molecule type" value="Genomic_DNA"/>
</dbReference>
<reference evidence="1 2" key="1">
    <citation type="journal article" date="2021" name="Hortic Res">
        <title>Chromosome-scale assembly of the Dendrobium chrysotoxum genome enhances the understanding of orchid evolution.</title>
        <authorList>
            <person name="Zhang Y."/>
            <person name="Zhang G.Q."/>
            <person name="Zhang D."/>
            <person name="Liu X.D."/>
            <person name="Xu X.Y."/>
            <person name="Sun W.H."/>
            <person name="Yu X."/>
            <person name="Zhu X."/>
            <person name="Wang Z.W."/>
            <person name="Zhao X."/>
            <person name="Zhong W.Y."/>
            <person name="Chen H."/>
            <person name="Yin W.L."/>
            <person name="Huang T."/>
            <person name="Niu S.C."/>
            <person name="Liu Z.J."/>
        </authorList>
    </citation>
    <scope>NUCLEOTIDE SEQUENCE [LARGE SCALE GENOMIC DNA]</scope>
    <source>
        <strain evidence="1">Lindl</strain>
    </source>
</reference>
<keyword evidence="2" id="KW-1185">Reference proteome</keyword>
<dbReference type="Proteomes" id="UP000775213">
    <property type="component" value="Unassembled WGS sequence"/>
</dbReference>
<sequence>MPVINTQQWPNSLRRLHSVVMRHCREQMMRHMCISDVMKHAIEKAIVAVDRSQCTAKPIPLFRVVVRKGGVSMLQVSDDHKPCIHD</sequence>
<gene>
    <name evidence="1" type="ORF">IEQ34_011805</name>
</gene>
<evidence type="ECO:0000313" key="1">
    <source>
        <dbReference type="EMBL" id="KAH0458991.1"/>
    </source>
</evidence>
<dbReference type="AlphaFoldDB" id="A0AAV7GSK7"/>
<organism evidence="1 2">
    <name type="scientific">Dendrobium chrysotoxum</name>
    <name type="common">Orchid</name>
    <dbReference type="NCBI Taxonomy" id="161865"/>
    <lineage>
        <taxon>Eukaryota</taxon>
        <taxon>Viridiplantae</taxon>
        <taxon>Streptophyta</taxon>
        <taxon>Embryophyta</taxon>
        <taxon>Tracheophyta</taxon>
        <taxon>Spermatophyta</taxon>
        <taxon>Magnoliopsida</taxon>
        <taxon>Liliopsida</taxon>
        <taxon>Asparagales</taxon>
        <taxon>Orchidaceae</taxon>
        <taxon>Epidendroideae</taxon>
        <taxon>Malaxideae</taxon>
        <taxon>Dendrobiinae</taxon>
        <taxon>Dendrobium</taxon>
    </lineage>
</organism>